<comment type="caution">
    <text evidence="1">The sequence shown here is derived from an EMBL/GenBank/DDBJ whole genome shotgun (WGS) entry which is preliminary data.</text>
</comment>
<gene>
    <name evidence="1" type="ORF">QBC32DRAFT_216500</name>
</gene>
<reference evidence="1" key="1">
    <citation type="journal article" date="2023" name="Mol. Phylogenet. Evol.">
        <title>Genome-scale phylogeny and comparative genomics of the fungal order Sordariales.</title>
        <authorList>
            <person name="Hensen N."/>
            <person name="Bonometti L."/>
            <person name="Westerberg I."/>
            <person name="Brannstrom I.O."/>
            <person name="Guillou S."/>
            <person name="Cros-Aarteil S."/>
            <person name="Calhoun S."/>
            <person name="Haridas S."/>
            <person name="Kuo A."/>
            <person name="Mondo S."/>
            <person name="Pangilinan J."/>
            <person name="Riley R."/>
            <person name="LaButti K."/>
            <person name="Andreopoulos B."/>
            <person name="Lipzen A."/>
            <person name="Chen C."/>
            <person name="Yan M."/>
            <person name="Daum C."/>
            <person name="Ng V."/>
            <person name="Clum A."/>
            <person name="Steindorff A."/>
            <person name="Ohm R.A."/>
            <person name="Martin F."/>
            <person name="Silar P."/>
            <person name="Natvig D.O."/>
            <person name="Lalanne C."/>
            <person name="Gautier V."/>
            <person name="Ament-Velasquez S.L."/>
            <person name="Kruys A."/>
            <person name="Hutchinson M.I."/>
            <person name="Powell A.J."/>
            <person name="Barry K."/>
            <person name="Miller A.N."/>
            <person name="Grigoriev I.V."/>
            <person name="Debuchy R."/>
            <person name="Gladieux P."/>
            <person name="Hiltunen Thoren M."/>
            <person name="Johannesson H."/>
        </authorList>
    </citation>
    <scope>NUCLEOTIDE SEQUENCE</scope>
    <source>
        <strain evidence="1">CBS 626.80</strain>
    </source>
</reference>
<dbReference type="Proteomes" id="UP001303222">
    <property type="component" value="Unassembled WGS sequence"/>
</dbReference>
<keyword evidence="2" id="KW-1185">Reference proteome</keyword>
<dbReference type="EMBL" id="MU859166">
    <property type="protein sequence ID" value="KAK3950799.1"/>
    <property type="molecule type" value="Genomic_DNA"/>
</dbReference>
<evidence type="ECO:0000313" key="2">
    <source>
        <dbReference type="Proteomes" id="UP001303222"/>
    </source>
</evidence>
<name>A0AAN6NRL3_9PEZI</name>
<reference evidence="1" key="2">
    <citation type="submission" date="2023-06" db="EMBL/GenBank/DDBJ databases">
        <authorList>
            <consortium name="Lawrence Berkeley National Laboratory"/>
            <person name="Mondo S.J."/>
            <person name="Hensen N."/>
            <person name="Bonometti L."/>
            <person name="Westerberg I."/>
            <person name="Brannstrom I.O."/>
            <person name="Guillou S."/>
            <person name="Cros-Aarteil S."/>
            <person name="Calhoun S."/>
            <person name="Haridas S."/>
            <person name="Kuo A."/>
            <person name="Pangilinan J."/>
            <person name="Riley R."/>
            <person name="Labutti K."/>
            <person name="Andreopoulos B."/>
            <person name="Lipzen A."/>
            <person name="Chen C."/>
            <person name="Yanf M."/>
            <person name="Daum C."/>
            <person name="Ng V."/>
            <person name="Clum A."/>
            <person name="Steindorff A."/>
            <person name="Ohm R."/>
            <person name="Martin F."/>
            <person name="Silar P."/>
            <person name="Natvig D."/>
            <person name="Lalanne C."/>
            <person name="Gautier V."/>
            <person name="Ament-Velasquez S.L."/>
            <person name="Kruys A."/>
            <person name="Hutchinson M.I."/>
            <person name="Powell A.J."/>
            <person name="Barry K."/>
            <person name="Miller A.N."/>
            <person name="Grigoriev I.V."/>
            <person name="Debuchy R."/>
            <person name="Gladieux P."/>
            <person name="Thoren M.H."/>
            <person name="Johannesson H."/>
        </authorList>
    </citation>
    <scope>NUCLEOTIDE SEQUENCE</scope>
    <source>
        <strain evidence="1">CBS 626.80</strain>
    </source>
</reference>
<proteinExistence type="predicted"/>
<protein>
    <submittedName>
        <fullName evidence="1">Uncharacterized protein</fullName>
    </submittedName>
</protein>
<accession>A0AAN6NRL3</accession>
<evidence type="ECO:0000313" key="1">
    <source>
        <dbReference type="EMBL" id="KAK3950799.1"/>
    </source>
</evidence>
<organism evidence="1 2">
    <name type="scientific">Pseudoneurospora amorphoporcata</name>
    <dbReference type="NCBI Taxonomy" id="241081"/>
    <lineage>
        <taxon>Eukaryota</taxon>
        <taxon>Fungi</taxon>
        <taxon>Dikarya</taxon>
        <taxon>Ascomycota</taxon>
        <taxon>Pezizomycotina</taxon>
        <taxon>Sordariomycetes</taxon>
        <taxon>Sordariomycetidae</taxon>
        <taxon>Sordariales</taxon>
        <taxon>Sordariaceae</taxon>
        <taxon>Pseudoneurospora</taxon>
    </lineage>
</organism>
<sequence length="306" mass="35994">MGNNVRPLDKDYSVDQLASILQLWCRVFEQDLVLGCLMRNGRVNIYDNTTAATGIVWIYKSMNKIVKDLIPRLTSTMTIAEGNADYQKRYCDYTALIAADNLCSMFRLFHLGYYHQKRAATWLDWDYARLKEMEDTLRTGILTSQQQEQLDQYELKELFNTRYGYVSRHINAIEISNNMRKIAAKYTISPDEFDKLCFIDSPSGSRSRVFYPFWHRSRDLAEEVGWDWGALFSFVTQKLVRLRRQCNRHGEKAGLGETDMDRDRVVYWMTHWVCHKIKAIKDANEVQTVEDITWRLVDRWGLPIIP</sequence>
<dbReference type="AlphaFoldDB" id="A0AAN6NRL3"/>